<organism evidence="12 13">
    <name type="scientific">Lachnellula cervina</name>
    <dbReference type="NCBI Taxonomy" id="1316786"/>
    <lineage>
        <taxon>Eukaryota</taxon>
        <taxon>Fungi</taxon>
        <taxon>Dikarya</taxon>
        <taxon>Ascomycota</taxon>
        <taxon>Pezizomycotina</taxon>
        <taxon>Leotiomycetes</taxon>
        <taxon>Helotiales</taxon>
        <taxon>Lachnaceae</taxon>
        <taxon>Lachnellula</taxon>
    </lineage>
</organism>
<evidence type="ECO:0000256" key="4">
    <source>
        <dbReference type="ARBA" id="ARBA00022771"/>
    </source>
</evidence>
<comment type="similarity">
    <text evidence="2">Belongs to the TFIIB family.</text>
</comment>
<feature type="compositionally biased region" description="Basic residues" evidence="10">
    <location>
        <begin position="356"/>
        <end position="365"/>
    </location>
</feature>
<dbReference type="OrthoDB" id="511529at2759"/>
<dbReference type="InterPro" id="IPR036915">
    <property type="entry name" value="Cyclin-like_sf"/>
</dbReference>
<comment type="caution">
    <text evidence="12">The sequence shown here is derived from an EMBL/GenBank/DDBJ whole genome shotgun (WGS) entry which is preliminary data.</text>
</comment>
<dbReference type="SMART" id="SM00385">
    <property type="entry name" value="CYCLIN"/>
    <property type="match status" value="2"/>
</dbReference>
<dbReference type="GO" id="GO:0017025">
    <property type="term" value="F:TBP-class protein binding"/>
    <property type="evidence" value="ECO:0007669"/>
    <property type="project" value="InterPro"/>
</dbReference>
<feature type="region of interest" description="Disordered" evidence="10">
    <location>
        <begin position="107"/>
        <end position="131"/>
    </location>
</feature>
<dbReference type="Gene3D" id="1.20.5.650">
    <property type="entry name" value="Single helix bin"/>
    <property type="match status" value="1"/>
</dbReference>
<feature type="compositionally biased region" description="Acidic residues" evidence="10">
    <location>
        <begin position="790"/>
        <end position="805"/>
    </location>
</feature>
<feature type="domain" description="Cyclin-like" evidence="11">
    <location>
        <begin position="138"/>
        <end position="220"/>
    </location>
</feature>
<sequence>MVRPAPKPFPQNRDNPLRGRREPIRAPTIFTQRAEKTAAAILDAKKSQAAKRNSCGDQTCTNSVIVEGTCIGCGKVVEDVNIVAEVQFGESGNGAAVVQGSYIGADQGGARSSGPGFPRAGGGSGEEGRESTVREGKRIMQSMAMQFEIPSGTVDVGCQIFKLAAMNNFVQGRRMDVVCGVCLYSACRQRERCKVMLIDFADRLQINVFKLGRTFKALHAAISIAKNGINPVLPEDLIWRFASKLEFGRDCNKVAEDAIRMAQRMSLDWMVMGRRPSGVCGACLILAARMNNYRRSITEVVYIVKVTTHTIQKRLDEFKLTPSSALTVDEFLNNEFLESSHDPPSFYEKTDEFQKNKKRRKRKRYGHDGLEGVGEDGDEAESVDDENQGNKRQRTGATANPEHALPTIELRRDADGFAIPPPPTQPSSQSDETCQVEQSSEIPIDPDLVDEIIADHTETSFQRLIETFGDAAADPPAGAISGSISSHPISRLEGAQTTRYVYVPEEWSQAEDQLAKEMSEIVSDPGTVEHAANYAEAEKRVAKHMALAMLTQKIIPSAPIIGEEEFADDAEVQNFILSPEEAAKKEKMWINLNKDWLRTQQIKEYQKKKDAKGPAKARRIRKKKPRIGEGQTSAASTPGEAVAGVMKARGFSRKFNYNAYDAMLKDAMDPDLGSAATSRAASRAGSELGESTPASTAATPTASGAGSVPATPAANEDSEMGDPDDYDNPDDYIDPNAEESVQAESVADDTEDWNGQLMPSRDPNHDGEDLPEDTTEYADLGFGDESHPFDEEDGAFDGPEDFDDE</sequence>
<protein>
    <submittedName>
        <fullName evidence="12">Transcription factor IIIB 60 kDa subunit</fullName>
    </submittedName>
</protein>
<dbReference type="PANTHER" id="PTHR11618">
    <property type="entry name" value="TRANSCRIPTION INITIATION FACTOR IIB-RELATED"/>
    <property type="match status" value="1"/>
</dbReference>
<gene>
    <name evidence="12" type="primary">brf1</name>
    <name evidence="12" type="ORF">LCER1_G001031</name>
</gene>
<keyword evidence="5" id="KW-0862">Zinc</keyword>
<dbReference type="EMBL" id="QGMG01000024">
    <property type="protein sequence ID" value="TVY58829.1"/>
    <property type="molecule type" value="Genomic_DNA"/>
</dbReference>
<dbReference type="InterPro" id="IPR011665">
    <property type="entry name" value="BRF1_TBP-bd_dom"/>
</dbReference>
<dbReference type="GO" id="GO:0000995">
    <property type="term" value="F:RNA polymerase III general transcription initiation factor activity"/>
    <property type="evidence" value="ECO:0007669"/>
    <property type="project" value="TreeGrafter"/>
</dbReference>
<evidence type="ECO:0000256" key="9">
    <source>
        <dbReference type="ARBA" id="ARBA00023242"/>
    </source>
</evidence>
<feature type="compositionally biased region" description="Acidic residues" evidence="10">
    <location>
        <begin position="373"/>
        <end position="387"/>
    </location>
</feature>
<feature type="compositionally biased region" description="Acidic residues" evidence="10">
    <location>
        <begin position="716"/>
        <end position="737"/>
    </location>
</feature>
<evidence type="ECO:0000256" key="7">
    <source>
        <dbReference type="ARBA" id="ARBA00023159"/>
    </source>
</evidence>
<dbReference type="GO" id="GO:0005634">
    <property type="term" value="C:nucleus"/>
    <property type="evidence" value="ECO:0007669"/>
    <property type="project" value="UniProtKB-SubCell"/>
</dbReference>
<dbReference type="GO" id="GO:0001006">
    <property type="term" value="F:RNA polymerase III type 3 promoter sequence-specific DNA binding"/>
    <property type="evidence" value="ECO:0007669"/>
    <property type="project" value="TreeGrafter"/>
</dbReference>
<dbReference type="PANTHER" id="PTHR11618:SF4">
    <property type="entry name" value="TRANSCRIPTION FACTOR IIIB 90 KDA SUBUNIT"/>
    <property type="match status" value="1"/>
</dbReference>
<reference evidence="12 13" key="1">
    <citation type="submission" date="2018-05" db="EMBL/GenBank/DDBJ databases">
        <title>Whole genome sequencing for identification of molecular markers to develop diagnostic detection tools for the regulated plant pathogen Lachnellula willkommii.</title>
        <authorList>
            <person name="Giroux E."/>
            <person name="Bilodeau G."/>
        </authorList>
    </citation>
    <scope>NUCLEOTIDE SEQUENCE [LARGE SCALE GENOMIC DNA]</scope>
    <source>
        <strain evidence="12 13">CBS 625.97</strain>
    </source>
</reference>
<feature type="compositionally biased region" description="Basic and acidic residues" evidence="10">
    <location>
        <begin position="15"/>
        <end position="24"/>
    </location>
</feature>
<feature type="region of interest" description="Disordered" evidence="10">
    <location>
        <begin position="604"/>
        <end position="641"/>
    </location>
</feature>
<dbReference type="InterPro" id="IPR013763">
    <property type="entry name" value="Cyclin-like_dom"/>
</dbReference>
<feature type="compositionally biased region" description="Low complexity" evidence="10">
    <location>
        <begin position="673"/>
        <end position="707"/>
    </location>
</feature>
<feature type="compositionally biased region" description="Polar residues" evidence="10">
    <location>
        <begin position="431"/>
        <end position="440"/>
    </location>
</feature>
<evidence type="ECO:0000256" key="3">
    <source>
        <dbReference type="ARBA" id="ARBA00022723"/>
    </source>
</evidence>
<name>A0A7D8V1H1_9HELO</name>
<feature type="region of interest" description="Disordered" evidence="10">
    <location>
        <begin position="669"/>
        <end position="805"/>
    </location>
</feature>
<dbReference type="GO" id="GO:0008270">
    <property type="term" value="F:zinc ion binding"/>
    <property type="evidence" value="ECO:0007669"/>
    <property type="project" value="UniProtKB-KW"/>
</dbReference>
<evidence type="ECO:0000256" key="2">
    <source>
        <dbReference type="ARBA" id="ARBA00010857"/>
    </source>
</evidence>
<keyword evidence="3" id="KW-0479">Metal-binding</keyword>
<comment type="subcellular location">
    <subcellularLocation>
        <location evidence="1">Nucleus</location>
    </subcellularLocation>
</comment>
<keyword evidence="8" id="KW-0804">Transcription</keyword>
<dbReference type="GO" id="GO:0070897">
    <property type="term" value="P:transcription preinitiation complex assembly"/>
    <property type="evidence" value="ECO:0007669"/>
    <property type="project" value="InterPro"/>
</dbReference>
<dbReference type="SUPFAM" id="SSF47954">
    <property type="entry name" value="Cyclin-like"/>
    <property type="match status" value="2"/>
</dbReference>
<evidence type="ECO:0000313" key="12">
    <source>
        <dbReference type="EMBL" id="TVY58829.1"/>
    </source>
</evidence>
<dbReference type="GO" id="GO:0097550">
    <property type="term" value="C:transcription preinitiation complex"/>
    <property type="evidence" value="ECO:0007669"/>
    <property type="project" value="TreeGrafter"/>
</dbReference>
<evidence type="ECO:0000256" key="6">
    <source>
        <dbReference type="ARBA" id="ARBA00023015"/>
    </source>
</evidence>
<dbReference type="Gene3D" id="1.10.472.10">
    <property type="entry name" value="Cyclin-like"/>
    <property type="match status" value="2"/>
</dbReference>
<feature type="region of interest" description="Disordered" evidence="10">
    <location>
        <begin position="1"/>
        <end position="27"/>
    </location>
</feature>
<keyword evidence="4" id="KW-0863">Zinc-finger</keyword>
<feature type="compositionally biased region" description="Basic residues" evidence="10">
    <location>
        <begin position="615"/>
        <end position="625"/>
    </location>
</feature>
<dbReference type="InterPro" id="IPR013150">
    <property type="entry name" value="TFIIB_cyclin"/>
</dbReference>
<dbReference type="FunFam" id="1.10.472.10:FF:000002">
    <property type="entry name" value="Transcription factor IIIB 90 kDa subunit"/>
    <property type="match status" value="1"/>
</dbReference>
<evidence type="ECO:0000256" key="10">
    <source>
        <dbReference type="SAM" id="MobiDB-lite"/>
    </source>
</evidence>
<dbReference type="Pfam" id="PF00382">
    <property type="entry name" value="TFIIB"/>
    <property type="match status" value="2"/>
</dbReference>
<dbReference type="CDD" id="cd20554">
    <property type="entry name" value="CYCLIN_TFIIIB90_rpt2"/>
    <property type="match status" value="1"/>
</dbReference>
<dbReference type="AlphaFoldDB" id="A0A7D8V1H1"/>
<keyword evidence="6" id="KW-0805">Transcription regulation</keyword>
<dbReference type="GO" id="GO:0000126">
    <property type="term" value="C:transcription factor TFIIIB complex"/>
    <property type="evidence" value="ECO:0007669"/>
    <property type="project" value="TreeGrafter"/>
</dbReference>
<evidence type="ECO:0000256" key="5">
    <source>
        <dbReference type="ARBA" id="ARBA00022833"/>
    </source>
</evidence>
<dbReference type="Proteomes" id="UP000481288">
    <property type="component" value="Unassembled WGS sequence"/>
</dbReference>
<feature type="compositionally biased region" description="Basic and acidic residues" evidence="10">
    <location>
        <begin position="604"/>
        <end position="613"/>
    </location>
</feature>
<evidence type="ECO:0000256" key="8">
    <source>
        <dbReference type="ARBA" id="ARBA00023163"/>
    </source>
</evidence>
<proteinExistence type="inferred from homology"/>
<evidence type="ECO:0000259" key="11">
    <source>
        <dbReference type="SMART" id="SM00385"/>
    </source>
</evidence>
<feature type="domain" description="Cyclin-like" evidence="11">
    <location>
        <begin position="236"/>
        <end position="320"/>
    </location>
</feature>
<accession>A0A7D8V1H1</accession>
<keyword evidence="13" id="KW-1185">Reference proteome</keyword>
<dbReference type="Pfam" id="PF07741">
    <property type="entry name" value="BRF1"/>
    <property type="match status" value="1"/>
</dbReference>
<keyword evidence="9" id="KW-0539">Nucleus</keyword>
<dbReference type="InterPro" id="IPR000812">
    <property type="entry name" value="TFIIB"/>
</dbReference>
<feature type="region of interest" description="Disordered" evidence="10">
    <location>
        <begin position="339"/>
        <end position="440"/>
    </location>
</feature>
<evidence type="ECO:0000256" key="1">
    <source>
        <dbReference type="ARBA" id="ARBA00004123"/>
    </source>
</evidence>
<keyword evidence="7" id="KW-0010">Activator</keyword>
<evidence type="ECO:0000313" key="13">
    <source>
        <dbReference type="Proteomes" id="UP000481288"/>
    </source>
</evidence>